<reference evidence="11 12" key="1">
    <citation type="submission" date="2023-10" db="EMBL/GenBank/DDBJ databases">
        <title>Rubellicoccus peritrichatus gen. nov., sp. nov., isolated from an algae of coral reef tank.</title>
        <authorList>
            <person name="Luo J."/>
        </authorList>
    </citation>
    <scope>NUCLEOTIDE SEQUENCE [LARGE SCALE GENOMIC DNA]</scope>
    <source>
        <strain evidence="11 12">CR14</strain>
    </source>
</reference>
<dbReference type="EMBL" id="CP136920">
    <property type="protein sequence ID" value="WOO39461.1"/>
    <property type="molecule type" value="Genomic_DNA"/>
</dbReference>
<evidence type="ECO:0000256" key="1">
    <source>
        <dbReference type="ARBA" id="ARBA00004651"/>
    </source>
</evidence>
<dbReference type="Proteomes" id="UP001304300">
    <property type="component" value="Chromosome"/>
</dbReference>
<feature type="transmembrane region" description="Helical" evidence="9">
    <location>
        <begin position="82"/>
        <end position="102"/>
    </location>
</feature>
<feature type="domain" description="ABC transmembrane type-2" evidence="10">
    <location>
        <begin position="43"/>
        <end position="272"/>
    </location>
</feature>
<dbReference type="PANTHER" id="PTHR30413">
    <property type="entry name" value="INNER MEMBRANE TRANSPORT PERMEASE"/>
    <property type="match status" value="1"/>
</dbReference>
<dbReference type="GO" id="GO:0005886">
    <property type="term" value="C:plasma membrane"/>
    <property type="evidence" value="ECO:0007669"/>
    <property type="project" value="UniProtKB-SubCell"/>
</dbReference>
<keyword evidence="5 9" id="KW-0812">Transmembrane</keyword>
<dbReference type="InterPro" id="IPR013525">
    <property type="entry name" value="ABC2_TM"/>
</dbReference>
<keyword evidence="8 9" id="KW-0472">Membrane</keyword>
<keyword evidence="7" id="KW-0625">Polysaccharide transport</keyword>
<keyword evidence="7" id="KW-0762">Sugar transport</keyword>
<feature type="transmembrane region" description="Helical" evidence="9">
    <location>
        <begin position="251"/>
        <end position="269"/>
    </location>
</feature>
<feature type="transmembrane region" description="Helical" evidence="9">
    <location>
        <begin position="192"/>
        <end position="211"/>
    </location>
</feature>
<evidence type="ECO:0000259" key="10">
    <source>
        <dbReference type="PROSITE" id="PS51012"/>
    </source>
</evidence>
<evidence type="ECO:0000256" key="3">
    <source>
        <dbReference type="ARBA" id="ARBA00022448"/>
    </source>
</evidence>
<comment type="subcellular location">
    <subcellularLocation>
        <location evidence="1 9">Cell membrane</location>
        <topology evidence="1 9">Multi-pass membrane protein</topology>
    </subcellularLocation>
</comment>
<evidence type="ECO:0000313" key="11">
    <source>
        <dbReference type="EMBL" id="WOO39461.1"/>
    </source>
</evidence>
<evidence type="ECO:0000256" key="4">
    <source>
        <dbReference type="ARBA" id="ARBA00022475"/>
    </source>
</evidence>
<feature type="transmembrane region" description="Helical" evidence="9">
    <location>
        <begin position="123"/>
        <end position="151"/>
    </location>
</feature>
<evidence type="ECO:0000313" key="12">
    <source>
        <dbReference type="Proteomes" id="UP001304300"/>
    </source>
</evidence>
<dbReference type="RefSeq" id="WP_317831366.1">
    <property type="nucleotide sequence ID" value="NZ_CP136920.1"/>
</dbReference>
<dbReference type="KEGG" id="puo:RZN69_12625"/>
<sequence length="280" mass="31401">MEQRSFLHFLNPLSLFGLLIKQRDLVWQLTRRNIAQEVKGSYLGILWTLLNPLLELAVYAVVFGLIFGARFEESPNPGKVDYVLGLFLGLTLYSLIADMLGIAPRLILGNPNYVKKVVFPLEVLPASATGAAIYRFLVTLALLLIGTFFIGEGLTWKALLFPVVAFPVVLIALGFTFFASSLGVFFRDLAQITNVLSKILLYASGVFYAAIKVKEHAPGIWTWLQWNPILLSIESCRRVLLWDLSPDPWHVAYSWIFGLVLCLIGYACFEKLRPSFADVL</sequence>
<feature type="transmembrane region" description="Helical" evidence="9">
    <location>
        <begin position="163"/>
        <end position="185"/>
    </location>
</feature>
<evidence type="ECO:0000256" key="7">
    <source>
        <dbReference type="ARBA" id="ARBA00023047"/>
    </source>
</evidence>
<dbReference type="InterPro" id="IPR047817">
    <property type="entry name" value="ABC2_TM_bact-type"/>
</dbReference>
<dbReference type="GO" id="GO:0140359">
    <property type="term" value="F:ABC-type transporter activity"/>
    <property type="evidence" value="ECO:0007669"/>
    <property type="project" value="InterPro"/>
</dbReference>
<organism evidence="11 12">
    <name type="scientific">Rubellicoccus peritrichatus</name>
    <dbReference type="NCBI Taxonomy" id="3080537"/>
    <lineage>
        <taxon>Bacteria</taxon>
        <taxon>Pseudomonadati</taxon>
        <taxon>Verrucomicrobiota</taxon>
        <taxon>Opitutia</taxon>
        <taxon>Puniceicoccales</taxon>
        <taxon>Cerasicoccaceae</taxon>
        <taxon>Rubellicoccus</taxon>
    </lineage>
</organism>
<evidence type="ECO:0000256" key="2">
    <source>
        <dbReference type="ARBA" id="ARBA00007783"/>
    </source>
</evidence>
<evidence type="ECO:0000256" key="5">
    <source>
        <dbReference type="ARBA" id="ARBA00022692"/>
    </source>
</evidence>
<dbReference type="GO" id="GO:0015920">
    <property type="term" value="P:lipopolysaccharide transport"/>
    <property type="evidence" value="ECO:0007669"/>
    <property type="project" value="TreeGrafter"/>
</dbReference>
<protein>
    <recommendedName>
        <fullName evidence="9">Transport permease protein</fullName>
    </recommendedName>
</protein>
<name>A0AAQ3L5M4_9BACT</name>
<feature type="transmembrane region" description="Helical" evidence="9">
    <location>
        <begin position="42"/>
        <end position="67"/>
    </location>
</feature>
<keyword evidence="4 9" id="KW-1003">Cell membrane</keyword>
<keyword evidence="6 9" id="KW-1133">Transmembrane helix</keyword>
<dbReference type="Pfam" id="PF01061">
    <property type="entry name" value="ABC2_membrane"/>
    <property type="match status" value="1"/>
</dbReference>
<dbReference type="AlphaFoldDB" id="A0AAQ3L5M4"/>
<proteinExistence type="inferred from homology"/>
<evidence type="ECO:0000256" key="9">
    <source>
        <dbReference type="RuleBase" id="RU361157"/>
    </source>
</evidence>
<comment type="similarity">
    <text evidence="2 9">Belongs to the ABC-2 integral membrane protein family.</text>
</comment>
<dbReference type="GO" id="GO:0015774">
    <property type="term" value="P:polysaccharide transport"/>
    <property type="evidence" value="ECO:0007669"/>
    <property type="project" value="UniProtKB-KW"/>
</dbReference>
<dbReference type="PANTHER" id="PTHR30413:SF10">
    <property type="entry name" value="CAPSULE POLYSACCHARIDE EXPORT INNER-MEMBRANE PROTEIN CTRC"/>
    <property type="match status" value="1"/>
</dbReference>
<keyword evidence="3 9" id="KW-0813">Transport</keyword>
<accession>A0AAQ3L5M4</accession>
<keyword evidence="12" id="KW-1185">Reference proteome</keyword>
<gene>
    <name evidence="11" type="ORF">RZN69_12625</name>
</gene>
<evidence type="ECO:0000256" key="8">
    <source>
        <dbReference type="ARBA" id="ARBA00023136"/>
    </source>
</evidence>
<evidence type="ECO:0000256" key="6">
    <source>
        <dbReference type="ARBA" id="ARBA00022989"/>
    </source>
</evidence>
<dbReference type="PROSITE" id="PS51012">
    <property type="entry name" value="ABC_TM2"/>
    <property type="match status" value="1"/>
</dbReference>